<comment type="caution">
    <text evidence="1">The sequence shown here is derived from an EMBL/GenBank/DDBJ whole genome shotgun (WGS) entry which is preliminary data.</text>
</comment>
<protein>
    <submittedName>
        <fullName evidence="1">Uncharacterized protein</fullName>
    </submittedName>
</protein>
<reference evidence="1" key="1">
    <citation type="submission" date="2023-08" db="EMBL/GenBank/DDBJ databases">
        <title>Pelteobagrus vachellii genome.</title>
        <authorList>
            <person name="Liu H."/>
        </authorList>
    </citation>
    <scope>NUCLEOTIDE SEQUENCE</scope>
    <source>
        <strain evidence="1">PRFRI_2022a</strain>
        <tissue evidence="1">Muscle</tissue>
    </source>
</reference>
<sequence length="65" mass="7379">MLAFRKQDSEAGLILRMEFSWRPKFEKSRRVRDGSGVISCSFLKYCAEQFRSSNASTSGLAARTL</sequence>
<gene>
    <name evidence="1" type="ORF">Q7C36_008351</name>
</gene>
<proteinExistence type="predicted"/>
<keyword evidence="2" id="KW-1185">Reference proteome</keyword>
<organism evidence="1 2">
    <name type="scientific">Tachysurus vachellii</name>
    <name type="common">Darkbarbel catfish</name>
    <name type="synonym">Pelteobagrus vachellii</name>
    <dbReference type="NCBI Taxonomy" id="175792"/>
    <lineage>
        <taxon>Eukaryota</taxon>
        <taxon>Metazoa</taxon>
        <taxon>Chordata</taxon>
        <taxon>Craniata</taxon>
        <taxon>Vertebrata</taxon>
        <taxon>Euteleostomi</taxon>
        <taxon>Actinopterygii</taxon>
        <taxon>Neopterygii</taxon>
        <taxon>Teleostei</taxon>
        <taxon>Ostariophysi</taxon>
        <taxon>Siluriformes</taxon>
        <taxon>Bagridae</taxon>
        <taxon>Tachysurus</taxon>
    </lineage>
</organism>
<accession>A0AA88NC60</accession>
<evidence type="ECO:0000313" key="2">
    <source>
        <dbReference type="Proteomes" id="UP001187315"/>
    </source>
</evidence>
<evidence type="ECO:0000313" key="1">
    <source>
        <dbReference type="EMBL" id="KAK2853150.1"/>
    </source>
</evidence>
<dbReference type="Proteomes" id="UP001187315">
    <property type="component" value="Unassembled WGS sequence"/>
</dbReference>
<dbReference type="EMBL" id="JAVHJS010000007">
    <property type="protein sequence ID" value="KAK2853150.1"/>
    <property type="molecule type" value="Genomic_DNA"/>
</dbReference>
<dbReference type="AlphaFoldDB" id="A0AA88NC60"/>
<name>A0AA88NC60_TACVA</name>